<keyword evidence="2" id="KW-0521">NADP</keyword>
<evidence type="ECO:0000256" key="2">
    <source>
        <dbReference type="ARBA" id="ARBA00022857"/>
    </source>
</evidence>
<feature type="domain" description="Bacterial bifunctional deaminase-reductase C-terminal" evidence="4">
    <location>
        <begin position="37"/>
        <end position="213"/>
    </location>
</feature>
<dbReference type="InterPro" id="IPR024072">
    <property type="entry name" value="DHFR-like_dom_sf"/>
</dbReference>
<protein>
    <recommendedName>
        <fullName evidence="4">Bacterial bifunctional deaminase-reductase C-terminal domain-containing protein</fullName>
    </recommendedName>
</protein>
<dbReference type="GO" id="GO:0008703">
    <property type="term" value="F:5-amino-6-(5-phosphoribosylamino)uracil reductase activity"/>
    <property type="evidence" value="ECO:0007669"/>
    <property type="project" value="InterPro"/>
</dbReference>
<dbReference type="GO" id="GO:0009231">
    <property type="term" value="P:riboflavin biosynthetic process"/>
    <property type="evidence" value="ECO:0007669"/>
    <property type="project" value="InterPro"/>
</dbReference>
<proteinExistence type="predicted"/>
<sequence length="252" mass="27717">QRLAKAGMEVAGPSDDPRLSTKVDPVYFHTIQHSGSYVVVKLAESRDYGIAARPGERTFLTGRAATREVHRLRMGFDGILIGGLTARVDDPRLTLREGFQARVPPTRIVLDPGAELSTDARLFQTIDEAPLIIVVTPTVPRERVRFLEEAGAKVEVVPASPPGLDLQETLTRCWSIGLRSIFCEGGGRLARALVDADLVQRLYLLRTPHVLGPQCVPGLSNVLEEGRISDWSVVGEPRQFGNDVLVTYDREE</sequence>
<name>A0A382LY12_9ZZZZ</name>
<accession>A0A382LY12</accession>
<dbReference type="InterPro" id="IPR002734">
    <property type="entry name" value="RibDG_C"/>
</dbReference>
<dbReference type="InterPro" id="IPR050765">
    <property type="entry name" value="Riboflavin_Biosynth_HTPR"/>
</dbReference>
<dbReference type="AlphaFoldDB" id="A0A382LY12"/>
<dbReference type="PANTHER" id="PTHR38011:SF7">
    <property type="entry name" value="2,5-DIAMINO-6-RIBOSYLAMINO-4(3H)-PYRIMIDINONE 5'-PHOSPHATE REDUCTASE"/>
    <property type="match status" value="1"/>
</dbReference>
<dbReference type="Pfam" id="PF01872">
    <property type="entry name" value="RibD_C"/>
    <property type="match status" value="1"/>
</dbReference>
<dbReference type="EMBL" id="UINC01089136">
    <property type="protein sequence ID" value="SVC39962.1"/>
    <property type="molecule type" value="Genomic_DNA"/>
</dbReference>
<reference evidence="5" key="1">
    <citation type="submission" date="2018-05" db="EMBL/GenBank/DDBJ databases">
        <authorList>
            <person name="Lanie J.A."/>
            <person name="Ng W.-L."/>
            <person name="Kazmierczak K.M."/>
            <person name="Andrzejewski T.M."/>
            <person name="Davidsen T.M."/>
            <person name="Wayne K.J."/>
            <person name="Tettelin H."/>
            <person name="Glass J.I."/>
            <person name="Rusch D."/>
            <person name="Podicherti R."/>
            <person name="Tsui H.-C.T."/>
            <person name="Winkler M.E."/>
        </authorList>
    </citation>
    <scope>NUCLEOTIDE SEQUENCE</scope>
</reference>
<feature type="non-terminal residue" evidence="5">
    <location>
        <position position="1"/>
    </location>
</feature>
<gene>
    <name evidence="5" type="ORF">METZ01_LOCUS292816</name>
</gene>
<evidence type="ECO:0000256" key="1">
    <source>
        <dbReference type="ARBA" id="ARBA00005104"/>
    </source>
</evidence>
<evidence type="ECO:0000256" key="3">
    <source>
        <dbReference type="ARBA" id="ARBA00023002"/>
    </source>
</evidence>
<organism evidence="5">
    <name type="scientific">marine metagenome</name>
    <dbReference type="NCBI Taxonomy" id="408172"/>
    <lineage>
        <taxon>unclassified sequences</taxon>
        <taxon>metagenomes</taxon>
        <taxon>ecological metagenomes</taxon>
    </lineage>
</organism>
<evidence type="ECO:0000313" key="5">
    <source>
        <dbReference type="EMBL" id="SVC39962.1"/>
    </source>
</evidence>
<dbReference type="SUPFAM" id="SSF53597">
    <property type="entry name" value="Dihydrofolate reductase-like"/>
    <property type="match status" value="1"/>
</dbReference>
<dbReference type="PANTHER" id="PTHR38011">
    <property type="entry name" value="DIHYDROFOLATE REDUCTASE FAMILY PROTEIN (AFU_ORTHOLOGUE AFUA_8G06820)"/>
    <property type="match status" value="1"/>
</dbReference>
<comment type="pathway">
    <text evidence="1">Cofactor biosynthesis; riboflavin biosynthesis.</text>
</comment>
<evidence type="ECO:0000259" key="4">
    <source>
        <dbReference type="Pfam" id="PF01872"/>
    </source>
</evidence>
<dbReference type="Gene3D" id="3.40.430.10">
    <property type="entry name" value="Dihydrofolate Reductase, subunit A"/>
    <property type="match status" value="1"/>
</dbReference>
<keyword evidence="3" id="KW-0560">Oxidoreductase</keyword>